<comment type="caution">
    <text evidence="1">The sequence shown here is derived from an EMBL/GenBank/DDBJ whole genome shotgun (WGS) entry which is preliminary data.</text>
</comment>
<reference evidence="1 2" key="1">
    <citation type="submission" date="2019-02" db="EMBL/GenBank/DDBJ databases">
        <title>The Batch Genome Submission of Acinetobacter spp. strains.</title>
        <authorList>
            <person name="Qin J."/>
            <person name="Hu Y."/>
            <person name="Ye H."/>
            <person name="Wei L."/>
            <person name="Feng Y."/>
            <person name="Zong Z."/>
        </authorList>
    </citation>
    <scope>NUCLEOTIDE SEQUENCE [LARGE SCALE GENOMIC DNA]</scope>
    <source>
        <strain evidence="1 2">WCHABo060081</strain>
    </source>
</reference>
<evidence type="ECO:0000313" key="2">
    <source>
        <dbReference type="Proteomes" id="UP000293483"/>
    </source>
</evidence>
<name>A0A4Q7ASW0_9GAMM</name>
<proteinExistence type="predicted"/>
<protein>
    <submittedName>
        <fullName evidence="1">Uncharacterized protein</fullName>
    </submittedName>
</protein>
<sequence>MNAPASHNSLDELKNSIIFSSEELMRRKALTYTKLEEEYVKYGFSESNGAVNLIKKVKDYTGSVGVDLKKLERSLRILLETHIKFNNKIFNLYKADGEILKKIYTSLTSRKRISEFFDAATSTMIDDEEDGPLLEEDGFSIFYFKTSRPYYYKDKIIESDEKKHSYDNELNGELIDLFGKWKISLHCFDFIAIDLKNNYIAVGFDFGSFFRKGELGASKEKLERIIGKNIRMAALDSVNFFPCLKNMHDEKDASGNLIGSIIGHRMLTFEGENVSAFSSSNRTDLRVGKYHEAGSQAVQRLDFHGIFKLYKLNASSPVIMIKEDLKILRKQGNKKVIFYALVDDLKTIYDLRFCFVKLLELS</sequence>
<accession>A0A4Q7ASW0</accession>
<dbReference type="Proteomes" id="UP000293483">
    <property type="component" value="Unassembled WGS sequence"/>
</dbReference>
<dbReference type="RefSeq" id="WP_130147287.1">
    <property type="nucleotide sequence ID" value="NZ_SGSU01000016.1"/>
</dbReference>
<dbReference type="EMBL" id="SGSU01000016">
    <property type="protein sequence ID" value="RZG65368.1"/>
    <property type="molecule type" value="Genomic_DNA"/>
</dbReference>
<gene>
    <name evidence="1" type="ORF">EXE25_13955</name>
</gene>
<organism evidence="1 2">
    <name type="scientific">Acinetobacter bouvetii</name>
    <dbReference type="NCBI Taxonomy" id="202951"/>
    <lineage>
        <taxon>Bacteria</taxon>
        <taxon>Pseudomonadati</taxon>
        <taxon>Pseudomonadota</taxon>
        <taxon>Gammaproteobacteria</taxon>
        <taxon>Moraxellales</taxon>
        <taxon>Moraxellaceae</taxon>
        <taxon>Acinetobacter</taxon>
    </lineage>
</organism>
<evidence type="ECO:0000313" key="1">
    <source>
        <dbReference type="EMBL" id="RZG65368.1"/>
    </source>
</evidence>
<dbReference type="AlphaFoldDB" id="A0A4Q7ASW0"/>